<reference evidence="2" key="2">
    <citation type="submission" date="2023-06" db="EMBL/GenBank/DDBJ databases">
        <authorList>
            <person name="Swenson N.G."/>
            <person name="Wegrzyn J.L."/>
            <person name="Mcevoy S.L."/>
        </authorList>
    </citation>
    <scope>NUCLEOTIDE SEQUENCE</scope>
    <source>
        <strain evidence="2">NS2018</strain>
        <tissue evidence="2">Leaf</tissue>
    </source>
</reference>
<evidence type="ECO:0000259" key="1">
    <source>
        <dbReference type="Pfam" id="PF16575"/>
    </source>
</evidence>
<gene>
    <name evidence="2" type="ORF">LWI29_008581</name>
</gene>
<dbReference type="InterPro" id="IPR027417">
    <property type="entry name" value="P-loop_NTPase"/>
</dbReference>
<dbReference type="InterPro" id="IPR032319">
    <property type="entry name" value="CLP1_P"/>
</dbReference>
<dbReference type="EMBL" id="JAUESC010000382">
    <property type="protein sequence ID" value="KAK0586535.1"/>
    <property type="molecule type" value="Genomic_DNA"/>
</dbReference>
<dbReference type="Pfam" id="PF16575">
    <property type="entry name" value="CLP1_P"/>
    <property type="match status" value="1"/>
</dbReference>
<reference evidence="2" key="1">
    <citation type="journal article" date="2022" name="Plant J.">
        <title>Strategies of tolerance reflected in two North American maple genomes.</title>
        <authorList>
            <person name="McEvoy S.L."/>
            <person name="Sezen U.U."/>
            <person name="Trouern-Trend A."/>
            <person name="McMahon S.M."/>
            <person name="Schaberg P.G."/>
            <person name="Yang J."/>
            <person name="Wegrzyn J.L."/>
            <person name="Swenson N.G."/>
        </authorList>
    </citation>
    <scope>NUCLEOTIDE SEQUENCE</scope>
    <source>
        <strain evidence="2">NS2018</strain>
    </source>
</reference>
<name>A0AA39SA42_ACESA</name>
<protein>
    <recommendedName>
        <fullName evidence="1">Clp1 P-loop domain-containing protein</fullName>
    </recommendedName>
</protein>
<sequence length="162" mass="17626">MSILACDVSTPNSLCWHYLVDGEYMVNSGYKLKTAAKPLSLATLLTLRYRKVAYLDTDVGQPEFPAPGFLSLTVVDKLTPGLAKQRLSEAFVHCYHSSSIICWLHRVVAVVELENCIMSLLTGNPAGITSQCVLGCPNSSSAISNSSLMRNFKGIGITNRLK</sequence>
<comment type="caution">
    <text evidence="2">The sequence shown here is derived from an EMBL/GenBank/DDBJ whole genome shotgun (WGS) entry which is preliminary data.</text>
</comment>
<keyword evidence="3" id="KW-1185">Reference proteome</keyword>
<evidence type="ECO:0000313" key="3">
    <source>
        <dbReference type="Proteomes" id="UP001168877"/>
    </source>
</evidence>
<dbReference type="Proteomes" id="UP001168877">
    <property type="component" value="Unassembled WGS sequence"/>
</dbReference>
<proteinExistence type="predicted"/>
<organism evidence="2 3">
    <name type="scientific">Acer saccharum</name>
    <name type="common">Sugar maple</name>
    <dbReference type="NCBI Taxonomy" id="4024"/>
    <lineage>
        <taxon>Eukaryota</taxon>
        <taxon>Viridiplantae</taxon>
        <taxon>Streptophyta</taxon>
        <taxon>Embryophyta</taxon>
        <taxon>Tracheophyta</taxon>
        <taxon>Spermatophyta</taxon>
        <taxon>Magnoliopsida</taxon>
        <taxon>eudicotyledons</taxon>
        <taxon>Gunneridae</taxon>
        <taxon>Pentapetalae</taxon>
        <taxon>rosids</taxon>
        <taxon>malvids</taxon>
        <taxon>Sapindales</taxon>
        <taxon>Sapindaceae</taxon>
        <taxon>Hippocastanoideae</taxon>
        <taxon>Acereae</taxon>
        <taxon>Acer</taxon>
    </lineage>
</organism>
<evidence type="ECO:0000313" key="2">
    <source>
        <dbReference type="EMBL" id="KAK0586535.1"/>
    </source>
</evidence>
<dbReference type="AlphaFoldDB" id="A0AA39SA42"/>
<dbReference type="Gene3D" id="3.40.50.300">
    <property type="entry name" value="P-loop containing nucleotide triphosphate hydrolases"/>
    <property type="match status" value="1"/>
</dbReference>
<accession>A0AA39SA42</accession>
<feature type="domain" description="Clp1 P-loop" evidence="1">
    <location>
        <begin position="41"/>
        <end position="127"/>
    </location>
</feature>